<evidence type="ECO:0000313" key="1">
    <source>
        <dbReference type="EMBL" id="MFC6356602.1"/>
    </source>
</evidence>
<accession>A0ABW1VI91</accession>
<keyword evidence="2" id="KW-1185">Reference proteome</keyword>
<dbReference type="RefSeq" id="WP_386731254.1">
    <property type="nucleotide sequence ID" value="NZ_JBHSTP010000002.1"/>
</dbReference>
<organism evidence="1 2">
    <name type="scientific">Luethyella okanaganae</name>
    <dbReference type="NCBI Taxonomy" id="69372"/>
    <lineage>
        <taxon>Bacteria</taxon>
        <taxon>Bacillati</taxon>
        <taxon>Actinomycetota</taxon>
        <taxon>Actinomycetes</taxon>
        <taxon>Micrococcales</taxon>
        <taxon>Microbacteriaceae</taxon>
        <taxon>Luethyella</taxon>
    </lineage>
</organism>
<proteinExistence type="predicted"/>
<sequence length="294" mass="32249">MADVAALASTPHIRVLAGGGAVLEHHGIKPSIVLPNATILVDPASATHLVRMLLIEGWSVEWESQRSGMLPRTRATMRHPARRCGLDLHYLIPGFFADPEQAFDAIWERRCEITMNGVVVPAFDRQFSLLVAMQFGLGRFSGVSDVSGALDVITAQVRTMADGDVESLLERAVSIGGTASLRPLMVALERDAPELQLPAESYARWRLKLDQTDIPTRWLLAVAESPRGGRMRLALRTRRRFVGGPGGLRKLLGAYRNLSSARDRVRDGDASDPRGMEWAAEDDPHSLWSLCPTA</sequence>
<dbReference type="Proteomes" id="UP001596306">
    <property type="component" value="Unassembled WGS sequence"/>
</dbReference>
<reference evidence="2" key="1">
    <citation type="journal article" date="2019" name="Int. J. Syst. Evol. Microbiol.">
        <title>The Global Catalogue of Microorganisms (GCM) 10K type strain sequencing project: providing services to taxonomists for standard genome sequencing and annotation.</title>
        <authorList>
            <consortium name="The Broad Institute Genomics Platform"/>
            <consortium name="The Broad Institute Genome Sequencing Center for Infectious Disease"/>
            <person name="Wu L."/>
            <person name="Ma J."/>
        </authorList>
    </citation>
    <scope>NUCLEOTIDE SEQUENCE [LARGE SCALE GENOMIC DNA]</scope>
    <source>
        <strain evidence="2">CCUG 43304</strain>
    </source>
</reference>
<gene>
    <name evidence="1" type="ORF">ACFQB0_10835</name>
</gene>
<dbReference type="EMBL" id="JBHSTP010000002">
    <property type="protein sequence ID" value="MFC6356602.1"/>
    <property type="molecule type" value="Genomic_DNA"/>
</dbReference>
<evidence type="ECO:0000313" key="2">
    <source>
        <dbReference type="Proteomes" id="UP001596306"/>
    </source>
</evidence>
<comment type="caution">
    <text evidence="1">The sequence shown here is derived from an EMBL/GenBank/DDBJ whole genome shotgun (WGS) entry which is preliminary data.</text>
</comment>
<name>A0ABW1VI91_9MICO</name>
<protein>
    <submittedName>
        <fullName evidence="1">Uncharacterized protein</fullName>
    </submittedName>
</protein>